<dbReference type="KEGG" id="vg:17699680"/>
<dbReference type="RefSeq" id="YP_008853841.1">
    <property type="nucleotide sequence ID" value="NC_022916.1"/>
</dbReference>
<organism evidence="2 3">
    <name type="scientific">Burkholderia phage JG068</name>
    <dbReference type="NCBI Taxonomy" id="1401297"/>
    <lineage>
        <taxon>Viruses</taxon>
        <taxon>Duplodnaviria</taxon>
        <taxon>Heunggongvirae</taxon>
        <taxon>Uroviricota</taxon>
        <taxon>Caudoviricetes</taxon>
        <taxon>Autographivirales</taxon>
        <taxon>Autonotataviridae</taxon>
        <taxon>Mguuvirus</taxon>
        <taxon>Mguuvirus JG068</taxon>
    </lineage>
</organism>
<sequence>MSTVVYQFDHKAEHYGLPQPAKTAINTHVKGKATQDRWKARREANTARPSNQRG</sequence>
<gene>
    <name evidence="2" type="ORF">JG068_02</name>
</gene>
<protein>
    <submittedName>
        <fullName evidence="2">Uncharacterized protein</fullName>
    </submittedName>
</protein>
<dbReference type="Proteomes" id="UP000016892">
    <property type="component" value="Segment"/>
</dbReference>
<accession>U3PFM7</accession>
<reference evidence="2 3" key="1">
    <citation type="journal article" date="2013" name="BMC Genomics">
        <title>Genomic characterization of JG068, a novel virulent podovirus active against Burkholderia cenocepacia.</title>
        <authorList>
            <person name="Lynch K.H."/>
            <person name="Abdu A.H."/>
            <person name="Schobert M."/>
            <person name="Dennis J.J."/>
        </authorList>
    </citation>
    <scope>NUCLEOTIDE SEQUENCE [LARGE SCALE GENOMIC DNA]</scope>
</reference>
<evidence type="ECO:0000313" key="3">
    <source>
        <dbReference type="Proteomes" id="UP000016892"/>
    </source>
</evidence>
<keyword evidence="3" id="KW-1185">Reference proteome</keyword>
<proteinExistence type="predicted"/>
<name>U3PFM7_9CAUD</name>
<evidence type="ECO:0000313" key="2">
    <source>
        <dbReference type="EMBL" id="AGW43584.1"/>
    </source>
</evidence>
<evidence type="ECO:0000256" key="1">
    <source>
        <dbReference type="SAM" id="MobiDB-lite"/>
    </source>
</evidence>
<dbReference type="GeneID" id="17699680"/>
<feature type="region of interest" description="Disordered" evidence="1">
    <location>
        <begin position="23"/>
        <end position="54"/>
    </location>
</feature>
<dbReference type="EMBL" id="KC853746">
    <property type="protein sequence ID" value="AGW43584.1"/>
    <property type="molecule type" value="Genomic_DNA"/>
</dbReference>
<feature type="compositionally biased region" description="Basic and acidic residues" evidence="1">
    <location>
        <begin position="33"/>
        <end position="45"/>
    </location>
</feature>